<gene>
    <name evidence="1" type="ORF">CkaCkLH20_12606</name>
</gene>
<dbReference type="GeneID" id="62168393"/>
<keyword evidence="1" id="KW-0808">Transferase</keyword>
<dbReference type="RefSeq" id="XP_038739360.1">
    <property type="nucleotide sequence ID" value="XM_038895319.1"/>
</dbReference>
<dbReference type="AlphaFoldDB" id="A0A9P6HTH5"/>
<comment type="caution">
    <text evidence="1">The sequence shown here is derived from an EMBL/GenBank/DDBJ whole genome shotgun (WGS) entry which is preliminary data.</text>
</comment>
<dbReference type="InterPro" id="IPR027417">
    <property type="entry name" value="P-loop_NTPase"/>
</dbReference>
<dbReference type="GO" id="GO:0016301">
    <property type="term" value="F:kinase activity"/>
    <property type="evidence" value="ECO:0007669"/>
    <property type="project" value="UniProtKB-KW"/>
</dbReference>
<accession>A0A9P6HTH5</accession>
<reference evidence="1" key="1">
    <citation type="submission" date="2020-03" db="EMBL/GenBank/DDBJ databases">
        <authorList>
            <person name="He L."/>
        </authorList>
    </citation>
    <scope>NUCLEOTIDE SEQUENCE</scope>
    <source>
        <strain evidence="1">CkLH20</strain>
    </source>
</reference>
<dbReference type="InterPro" id="IPR031322">
    <property type="entry name" value="Shikimate/glucono_kinase"/>
</dbReference>
<evidence type="ECO:0000313" key="1">
    <source>
        <dbReference type="EMBL" id="KAF9869899.1"/>
    </source>
</evidence>
<keyword evidence="2" id="KW-1185">Reference proteome</keyword>
<name>A0A9P6HTH5_9PEZI</name>
<protein>
    <submittedName>
        <fullName evidence="1">Shikimate kinase</fullName>
    </submittedName>
</protein>
<keyword evidence="1" id="KW-0418">Kinase</keyword>
<reference evidence="1" key="2">
    <citation type="submission" date="2020-11" db="EMBL/GenBank/DDBJ databases">
        <title>Whole genome sequencing of Colletotrichum sp.</title>
        <authorList>
            <person name="Li H."/>
        </authorList>
    </citation>
    <scope>NUCLEOTIDE SEQUENCE</scope>
    <source>
        <strain evidence="1">CkLH20</strain>
    </source>
</reference>
<evidence type="ECO:0000313" key="2">
    <source>
        <dbReference type="Proteomes" id="UP000781932"/>
    </source>
</evidence>
<sequence length="116" mass="12432">MRRPRGLGFEKAAVASALTNHDGVLSLGSGAVLDPDTRTSVEHHRVVFLRVRLSEAVKRSSLGTSSPLLLGNVRSHIKALLDERLPVYESVATETVNAYGRTPKDVAAEISTEIAA</sequence>
<dbReference type="Proteomes" id="UP000781932">
    <property type="component" value="Unassembled WGS sequence"/>
</dbReference>
<proteinExistence type="predicted"/>
<dbReference type="Gene3D" id="3.40.50.300">
    <property type="entry name" value="P-loop containing nucleotide triphosphate hydrolases"/>
    <property type="match status" value="1"/>
</dbReference>
<dbReference type="Pfam" id="PF01202">
    <property type="entry name" value="SKI"/>
    <property type="match status" value="1"/>
</dbReference>
<dbReference type="EMBL" id="JAATWM020000062">
    <property type="protein sequence ID" value="KAF9869899.1"/>
    <property type="molecule type" value="Genomic_DNA"/>
</dbReference>
<organism evidence="1 2">
    <name type="scientific">Colletotrichum karsti</name>
    <dbReference type="NCBI Taxonomy" id="1095194"/>
    <lineage>
        <taxon>Eukaryota</taxon>
        <taxon>Fungi</taxon>
        <taxon>Dikarya</taxon>
        <taxon>Ascomycota</taxon>
        <taxon>Pezizomycotina</taxon>
        <taxon>Sordariomycetes</taxon>
        <taxon>Hypocreomycetidae</taxon>
        <taxon>Glomerellales</taxon>
        <taxon>Glomerellaceae</taxon>
        <taxon>Colletotrichum</taxon>
        <taxon>Colletotrichum boninense species complex</taxon>
    </lineage>
</organism>